<accession>A0A0U1P180</accession>
<organism evidence="1 2">
    <name type="scientific">Neobacillus massiliamazoniensis</name>
    <dbReference type="NCBI Taxonomy" id="1499688"/>
    <lineage>
        <taxon>Bacteria</taxon>
        <taxon>Bacillati</taxon>
        <taxon>Bacillota</taxon>
        <taxon>Bacilli</taxon>
        <taxon>Bacillales</taxon>
        <taxon>Bacillaceae</taxon>
        <taxon>Neobacillus</taxon>
    </lineage>
</organism>
<dbReference type="Pfam" id="PF03745">
    <property type="entry name" value="DUF309"/>
    <property type="match status" value="1"/>
</dbReference>
<proteinExistence type="predicted"/>
<gene>
    <name evidence="1" type="ORF">BN000_03982</name>
</gene>
<reference evidence="2" key="1">
    <citation type="submission" date="2015-05" db="EMBL/GenBank/DDBJ databases">
        <authorList>
            <person name="Urmite Genomes"/>
        </authorList>
    </citation>
    <scope>NUCLEOTIDE SEQUENCE [LARGE SCALE GENOMIC DNA]</scope>
    <source>
        <strain evidence="2">LF1</strain>
    </source>
</reference>
<keyword evidence="2" id="KW-1185">Reference proteome</keyword>
<dbReference type="InterPro" id="IPR005500">
    <property type="entry name" value="DUF309"/>
</dbReference>
<evidence type="ECO:0000313" key="2">
    <source>
        <dbReference type="Proteomes" id="UP000199087"/>
    </source>
</evidence>
<dbReference type="Proteomes" id="UP000199087">
    <property type="component" value="Unassembled WGS sequence"/>
</dbReference>
<dbReference type="SUPFAM" id="SSF140663">
    <property type="entry name" value="TTHA0068-like"/>
    <property type="match status" value="1"/>
</dbReference>
<dbReference type="Gene3D" id="1.10.3450.10">
    <property type="entry name" value="TTHA0068-like"/>
    <property type="match status" value="1"/>
</dbReference>
<dbReference type="EMBL" id="CVRB01000004">
    <property type="protein sequence ID" value="CRK83983.1"/>
    <property type="molecule type" value="Genomic_DNA"/>
</dbReference>
<dbReference type="PANTHER" id="PTHR34796">
    <property type="entry name" value="EXPRESSED PROTEIN"/>
    <property type="match status" value="1"/>
</dbReference>
<sequence>MYPHEYIQYLVHFHGDRDYFECHEILEEYWKKNDPGNKDSIWVGLILLSVSNYHHRRANFNGAKRTLKKAIKIFLLQEKSLKSLRLNQEQLMSLLQQRLDMMEKEIAYNNFDLPIYDSSLIDACKKTASKMGIKRGSESDLMNMDIIHKHLVRDRTSVIEERNRAVKFRKGNK</sequence>
<dbReference type="PANTHER" id="PTHR34796:SF1">
    <property type="entry name" value="EXPRESSED PROTEIN"/>
    <property type="match status" value="1"/>
</dbReference>
<dbReference type="OrthoDB" id="165483at2"/>
<dbReference type="STRING" id="1499688.BN000_03982"/>
<evidence type="ECO:0008006" key="3">
    <source>
        <dbReference type="Google" id="ProtNLM"/>
    </source>
</evidence>
<name>A0A0U1P180_9BACI</name>
<evidence type="ECO:0000313" key="1">
    <source>
        <dbReference type="EMBL" id="CRK83983.1"/>
    </source>
</evidence>
<dbReference type="AlphaFoldDB" id="A0A0U1P180"/>
<dbReference type="InterPro" id="IPR023203">
    <property type="entry name" value="TTHA0068_sf"/>
</dbReference>
<dbReference type="RefSeq" id="WP_090637216.1">
    <property type="nucleotide sequence ID" value="NZ_CVRB01000004.1"/>
</dbReference>
<protein>
    <recommendedName>
        <fullName evidence="3">DUF309 domain-containing protein</fullName>
    </recommendedName>
</protein>